<name>A0ABW5ZDH5_9BACL</name>
<evidence type="ECO:0000313" key="4">
    <source>
        <dbReference type="Proteomes" id="UP001597561"/>
    </source>
</evidence>
<feature type="domain" description="SLH" evidence="2">
    <location>
        <begin position="101"/>
        <end position="164"/>
    </location>
</feature>
<reference evidence="4" key="1">
    <citation type="journal article" date="2019" name="Int. J. Syst. Evol. Microbiol.">
        <title>The Global Catalogue of Microorganisms (GCM) 10K type strain sequencing project: providing services to taxonomists for standard genome sequencing and annotation.</title>
        <authorList>
            <consortium name="The Broad Institute Genomics Platform"/>
            <consortium name="The Broad Institute Genome Sequencing Center for Infectious Disease"/>
            <person name="Wu L."/>
            <person name="Ma J."/>
        </authorList>
    </citation>
    <scope>NUCLEOTIDE SEQUENCE [LARGE SCALE GENOMIC DNA]</scope>
    <source>
        <strain evidence="4">KCTC 13528</strain>
    </source>
</reference>
<dbReference type="PANTHER" id="PTHR43308:SF5">
    <property type="entry name" value="S-LAYER PROTEIN _ PEPTIDOGLYCAN ENDO-BETA-N-ACETYLGLUCOSAMINIDASE"/>
    <property type="match status" value="1"/>
</dbReference>
<proteinExistence type="predicted"/>
<feature type="domain" description="SLH" evidence="2">
    <location>
        <begin position="165"/>
        <end position="224"/>
    </location>
</feature>
<accession>A0ABW5ZDH5</accession>
<sequence length="411" mass="46246">MTHIYKKSTALIAGAALSLSLIQPGEAAVESNTYQTFTDVDRSSEFYDSIESMYYKGVMSGYQTGSNFLDPKEMKPLQPVTRAQASKMMVNAAGMFPATQNTNSFEDVPESHWADTYVTLLSRADVISGKEDGSFDPEGQLNRAQVAKMIAETFDLPLNDGETSFEDVPEDSWFAPYVNALLDSGITTGRTEDSFDPYGTVTRYQLAAFLDRALDQLTVDEMNDRQTLMIARETLVKLNDQLSYQRKNADSTEDLPGYDTFSESVTPFVTDDYEPTLIERYENVCVNCGATLFHAPFFPEKYIDFDVKNEDAISFTVAQFDSPYLMEVDLLRNGEQWQVNGYIPDGEDTPPAPVDFEQAANFVQYLYEGGAYDRITYLDERPDAYRFYHEKNGLETIFVVNKNTGAITIEP</sequence>
<dbReference type="InterPro" id="IPR051465">
    <property type="entry name" value="Cell_Envelope_Struct_Comp"/>
</dbReference>
<evidence type="ECO:0000259" key="2">
    <source>
        <dbReference type="PROSITE" id="PS51272"/>
    </source>
</evidence>
<gene>
    <name evidence="3" type="ORF">ACFS5P_00320</name>
</gene>
<feature type="chain" id="PRO_5045812401" evidence="1">
    <location>
        <begin position="28"/>
        <end position="411"/>
    </location>
</feature>
<feature type="domain" description="SLH" evidence="2">
    <location>
        <begin position="33"/>
        <end position="100"/>
    </location>
</feature>
<evidence type="ECO:0000256" key="1">
    <source>
        <dbReference type="SAM" id="SignalP"/>
    </source>
</evidence>
<keyword evidence="1" id="KW-0732">Signal</keyword>
<feature type="signal peptide" evidence="1">
    <location>
        <begin position="1"/>
        <end position="27"/>
    </location>
</feature>
<dbReference type="Pfam" id="PF00395">
    <property type="entry name" value="SLH"/>
    <property type="match status" value="3"/>
</dbReference>
<organism evidence="3 4">
    <name type="scientific">Jeotgalibacillus terrae</name>
    <dbReference type="NCBI Taxonomy" id="587735"/>
    <lineage>
        <taxon>Bacteria</taxon>
        <taxon>Bacillati</taxon>
        <taxon>Bacillota</taxon>
        <taxon>Bacilli</taxon>
        <taxon>Bacillales</taxon>
        <taxon>Caryophanaceae</taxon>
        <taxon>Jeotgalibacillus</taxon>
    </lineage>
</organism>
<protein>
    <submittedName>
        <fullName evidence="3">S-layer homology domain-containing protein</fullName>
    </submittedName>
</protein>
<dbReference type="PANTHER" id="PTHR43308">
    <property type="entry name" value="OUTER MEMBRANE PROTEIN ALPHA-RELATED"/>
    <property type="match status" value="1"/>
</dbReference>
<dbReference type="InterPro" id="IPR001119">
    <property type="entry name" value="SLH_dom"/>
</dbReference>
<dbReference type="RefSeq" id="WP_204728130.1">
    <property type="nucleotide sequence ID" value="NZ_JAFBDK010000002.1"/>
</dbReference>
<dbReference type="Proteomes" id="UP001597561">
    <property type="component" value="Unassembled WGS sequence"/>
</dbReference>
<keyword evidence="4" id="KW-1185">Reference proteome</keyword>
<comment type="caution">
    <text evidence="3">The sequence shown here is derived from an EMBL/GenBank/DDBJ whole genome shotgun (WGS) entry which is preliminary data.</text>
</comment>
<dbReference type="PROSITE" id="PS51272">
    <property type="entry name" value="SLH"/>
    <property type="match status" value="3"/>
</dbReference>
<dbReference type="EMBL" id="JBHUPG010000001">
    <property type="protein sequence ID" value="MFD2910310.1"/>
    <property type="molecule type" value="Genomic_DNA"/>
</dbReference>
<evidence type="ECO:0000313" key="3">
    <source>
        <dbReference type="EMBL" id="MFD2910310.1"/>
    </source>
</evidence>